<evidence type="ECO:0000313" key="2">
    <source>
        <dbReference type="EMBL" id="MBM6929300.1"/>
    </source>
</evidence>
<proteinExistence type="predicted"/>
<dbReference type="InterPro" id="IPR052564">
    <property type="entry name" value="N-acetyltrans/Recomb-assoc"/>
</dbReference>
<evidence type="ECO:0000313" key="3">
    <source>
        <dbReference type="Proteomes" id="UP000777002"/>
    </source>
</evidence>
<dbReference type="SUPFAM" id="SSF55729">
    <property type="entry name" value="Acyl-CoA N-acyltransferases (Nat)"/>
    <property type="match status" value="1"/>
</dbReference>
<dbReference type="Proteomes" id="UP000777002">
    <property type="component" value="Unassembled WGS sequence"/>
</dbReference>
<comment type="caution">
    <text evidence="2">The sequence shown here is derived from an EMBL/GenBank/DDBJ whole genome shotgun (WGS) entry which is preliminary data.</text>
</comment>
<dbReference type="RefSeq" id="WP_205050887.1">
    <property type="nucleotide sequence ID" value="NZ_JACJKX010000020.1"/>
</dbReference>
<dbReference type="PROSITE" id="PS51186">
    <property type="entry name" value="GNAT"/>
    <property type="match status" value="1"/>
</dbReference>
<name>A0ABS2GTX4_9BURK</name>
<dbReference type="InterPro" id="IPR000182">
    <property type="entry name" value="GNAT_dom"/>
</dbReference>
<dbReference type="PANTHER" id="PTHR43451">
    <property type="entry name" value="ACETYLTRANSFERASE (GNAT) FAMILY PROTEIN"/>
    <property type="match status" value="1"/>
</dbReference>
<dbReference type="CDD" id="cd04301">
    <property type="entry name" value="NAT_SF"/>
    <property type="match status" value="1"/>
</dbReference>
<reference evidence="2 3" key="1">
    <citation type="journal article" date="2021" name="Sci. Rep.">
        <title>The distribution of antibiotic resistance genes in chicken gut microbiota commensals.</title>
        <authorList>
            <person name="Juricova H."/>
            <person name="Matiasovicova J."/>
            <person name="Kubasova T."/>
            <person name="Cejkova D."/>
            <person name="Rychlik I."/>
        </authorList>
    </citation>
    <scope>NUCLEOTIDE SEQUENCE [LARGE SCALE GENOMIC DNA]</scope>
    <source>
        <strain evidence="2 3">An562</strain>
    </source>
</reference>
<gene>
    <name evidence="2" type="ORF">H5985_08480</name>
</gene>
<dbReference type="Pfam" id="PF13673">
    <property type="entry name" value="Acetyltransf_10"/>
    <property type="match status" value="1"/>
</dbReference>
<evidence type="ECO:0000259" key="1">
    <source>
        <dbReference type="PROSITE" id="PS51186"/>
    </source>
</evidence>
<organism evidence="2 3">
    <name type="scientific">Parasutterella secunda</name>
    <dbReference type="NCBI Taxonomy" id="626947"/>
    <lineage>
        <taxon>Bacteria</taxon>
        <taxon>Pseudomonadati</taxon>
        <taxon>Pseudomonadota</taxon>
        <taxon>Betaproteobacteria</taxon>
        <taxon>Burkholderiales</taxon>
        <taxon>Sutterellaceae</taxon>
        <taxon>Parasutterella</taxon>
    </lineage>
</organism>
<sequence length="148" mass="17301">MYLRRFQKEDLQDLIALFKDTVRAINSKDYSDEEIQAWITSKTNFADWQESLTRNYCLVAIDNQNIVGFGDITTDGYLDRLYVHRDFQGQGIATVLCNQLELQAKGTIVTHASITAKGFFEKRGYRTRKEQKVFRNGVWLKNYVMQKD</sequence>
<protein>
    <submittedName>
        <fullName evidence="2">GNAT family N-acetyltransferase</fullName>
    </submittedName>
</protein>
<dbReference type="PANTHER" id="PTHR43451:SF1">
    <property type="entry name" value="ACETYLTRANSFERASE"/>
    <property type="match status" value="1"/>
</dbReference>
<dbReference type="EMBL" id="JACJKX010000020">
    <property type="protein sequence ID" value="MBM6929300.1"/>
    <property type="molecule type" value="Genomic_DNA"/>
</dbReference>
<dbReference type="Gene3D" id="3.40.630.30">
    <property type="match status" value="1"/>
</dbReference>
<accession>A0ABS2GTX4</accession>
<dbReference type="InterPro" id="IPR016181">
    <property type="entry name" value="Acyl_CoA_acyltransferase"/>
</dbReference>
<feature type="domain" description="N-acetyltransferase" evidence="1">
    <location>
        <begin position="1"/>
        <end position="148"/>
    </location>
</feature>
<keyword evidence="3" id="KW-1185">Reference proteome</keyword>